<dbReference type="Proteomes" id="UP000326565">
    <property type="component" value="Unassembled WGS sequence"/>
</dbReference>
<evidence type="ECO:0000313" key="2">
    <source>
        <dbReference type="EMBL" id="KAB8071382.1"/>
    </source>
</evidence>
<evidence type="ECO:0000256" key="1">
    <source>
        <dbReference type="SAM" id="MobiDB-lite"/>
    </source>
</evidence>
<protein>
    <submittedName>
        <fullName evidence="2">Uncharacterized protein</fullName>
    </submittedName>
</protein>
<dbReference type="AlphaFoldDB" id="A0A5N5WWC2"/>
<proteinExistence type="predicted"/>
<dbReference type="OrthoDB" id="4502096at2759"/>
<feature type="region of interest" description="Disordered" evidence="1">
    <location>
        <begin position="31"/>
        <end position="55"/>
    </location>
</feature>
<organism evidence="2 3">
    <name type="scientific">Aspergillus leporis</name>
    <dbReference type="NCBI Taxonomy" id="41062"/>
    <lineage>
        <taxon>Eukaryota</taxon>
        <taxon>Fungi</taxon>
        <taxon>Dikarya</taxon>
        <taxon>Ascomycota</taxon>
        <taxon>Pezizomycotina</taxon>
        <taxon>Eurotiomycetes</taxon>
        <taxon>Eurotiomycetidae</taxon>
        <taxon>Eurotiales</taxon>
        <taxon>Aspergillaceae</taxon>
        <taxon>Aspergillus</taxon>
        <taxon>Aspergillus subgen. Circumdati</taxon>
    </lineage>
</organism>
<name>A0A5N5WWC2_9EURO</name>
<accession>A0A5N5WWC2</accession>
<gene>
    <name evidence="2" type="ORF">BDV29DRAFT_159543</name>
</gene>
<feature type="compositionally biased region" description="Basic and acidic residues" evidence="1">
    <location>
        <begin position="31"/>
        <end position="52"/>
    </location>
</feature>
<dbReference type="EMBL" id="ML732274">
    <property type="protein sequence ID" value="KAB8071382.1"/>
    <property type="molecule type" value="Genomic_DNA"/>
</dbReference>
<reference evidence="2 3" key="1">
    <citation type="submission" date="2019-04" db="EMBL/GenBank/DDBJ databases">
        <title>Friends and foes A comparative genomics study of 23 Aspergillus species from section Flavi.</title>
        <authorList>
            <consortium name="DOE Joint Genome Institute"/>
            <person name="Kjaerbolling I."/>
            <person name="Vesth T."/>
            <person name="Frisvad J.C."/>
            <person name="Nybo J.L."/>
            <person name="Theobald S."/>
            <person name="Kildgaard S."/>
            <person name="Isbrandt T."/>
            <person name="Kuo A."/>
            <person name="Sato A."/>
            <person name="Lyhne E.K."/>
            <person name="Kogle M.E."/>
            <person name="Wiebenga A."/>
            <person name="Kun R.S."/>
            <person name="Lubbers R.J."/>
            <person name="Makela M.R."/>
            <person name="Barry K."/>
            <person name="Chovatia M."/>
            <person name="Clum A."/>
            <person name="Daum C."/>
            <person name="Haridas S."/>
            <person name="He G."/>
            <person name="LaButti K."/>
            <person name="Lipzen A."/>
            <person name="Mondo S."/>
            <person name="Riley R."/>
            <person name="Salamov A."/>
            <person name="Simmons B.A."/>
            <person name="Magnuson J.K."/>
            <person name="Henrissat B."/>
            <person name="Mortensen U.H."/>
            <person name="Larsen T.O."/>
            <person name="Devries R.P."/>
            <person name="Grigoriev I.V."/>
            <person name="Machida M."/>
            <person name="Baker S.E."/>
            <person name="Andersen M.R."/>
        </authorList>
    </citation>
    <scope>NUCLEOTIDE SEQUENCE [LARGE SCALE GENOMIC DNA]</scope>
    <source>
        <strain evidence="2 3">CBS 151.66</strain>
    </source>
</reference>
<evidence type="ECO:0000313" key="3">
    <source>
        <dbReference type="Proteomes" id="UP000326565"/>
    </source>
</evidence>
<keyword evidence="3" id="KW-1185">Reference proteome</keyword>
<sequence length="118" mass="13211">MGWNLDYSAITPGPGGTVMIGELGGAETVVRRGRERRQREREFALQEGRSVDDTISETTLVPQSSQSNNGEANPDLIAQSKVQYGEKKVDAVGHAPEVRREKGGFRARWREFKERRLP</sequence>